<evidence type="ECO:0000313" key="16">
    <source>
        <dbReference type="Proteomes" id="UP000223968"/>
    </source>
</evidence>
<comment type="function">
    <text evidence="11">Required for the maintenance of the structure of the mitochondrial inner membrane. Involved in mitochondrial morphology. Causes growth arrest when highly overexpressed.</text>
</comment>
<keyword evidence="9 12" id="KW-0496">Mitochondrion</keyword>
<evidence type="ECO:0000256" key="11">
    <source>
        <dbReference type="ARBA" id="ARBA00024807"/>
    </source>
</evidence>
<reference evidence="15 16" key="1">
    <citation type="submission" date="2017-10" db="EMBL/GenBank/DDBJ databases">
        <title>Comparative genomics in systemic dimorphic fungi from Ajellomycetaceae.</title>
        <authorList>
            <person name="Munoz J.F."/>
            <person name="Mcewen J.G."/>
            <person name="Clay O.K."/>
            <person name="Cuomo C.A."/>
        </authorList>
    </citation>
    <scope>NUCLEOTIDE SEQUENCE [LARGE SCALE GENOMIC DNA]</scope>
    <source>
        <strain evidence="15 16">UAMH5409</strain>
    </source>
</reference>
<dbReference type="InterPro" id="IPR008839">
    <property type="entry name" value="MDM33_fungi"/>
</dbReference>
<feature type="compositionally biased region" description="Low complexity" evidence="14">
    <location>
        <begin position="473"/>
        <end position="492"/>
    </location>
</feature>
<evidence type="ECO:0000256" key="10">
    <source>
        <dbReference type="ARBA" id="ARBA00023136"/>
    </source>
</evidence>
<keyword evidence="4 12" id="KW-0812">Transmembrane</keyword>
<evidence type="ECO:0000256" key="3">
    <source>
        <dbReference type="ARBA" id="ARBA00011182"/>
    </source>
</evidence>
<dbReference type="Pfam" id="PF05546">
    <property type="entry name" value="She9_MDM33"/>
    <property type="match status" value="1"/>
</dbReference>
<feature type="transmembrane region" description="Helical" evidence="12">
    <location>
        <begin position="361"/>
        <end position="381"/>
    </location>
</feature>
<dbReference type="Proteomes" id="UP000223968">
    <property type="component" value="Unassembled WGS sequence"/>
</dbReference>
<dbReference type="OrthoDB" id="5595506at2759"/>
<sequence length="561" mass="60623">MQPIPLIFRQLLLRSSVNNLARNSTTTSTTSSTSITTFAATKSISTSTSATTRKVRAGSIARFTQGPGPGAGSRQWLVATARGSSAASIFLRCQVRGRRYYSALGGGGKGGNDVGGEDGGQRKDGSPFVSTPLGGGNGEGGRETAKKESFSGEKRDAGADTGASEGNESRRLEEGEKQQQQRQKEGEESGDNGSGNNRGLPSQLEKRRSDISKQFTRLMDNVQSNIFIAGQRLNDLTGYSGIEKLKQDILALEQQVRETRTRVHDAKDAYTTAINRRSTSQREVNELLQRKHAWTPTDLERFTSLYRSDHANERAESDAQEALMVAEREAEEAAALLSKSILSRYHEEQIWSDKIRRMSTWGTWGLMGVNVLLFLIFQVAVEPWRRRRLVRGFEEKVMEALEKENGKIGAAGASGAEEDEEGAVVAAAASSQSAEATTPTLAPAPASVPVESPHQPPTPSETTAGGEPELIDSTVVATPTTTSSETLEPSSLPRQSTPEPTTPLLPPDASLSPDSWRQTLHDLFSERRINLTQRELTKVALESAAAGAAVMGVLIAVFRPR</sequence>
<evidence type="ECO:0000256" key="4">
    <source>
        <dbReference type="ARBA" id="ARBA00022692"/>
    </source>
</evidence>
<evidence type="ECO:0000256" key="1">
    <source>
        <dbReference type="ARBA" id="ARBA00004448"/>
    </source>
</evidence>
<dbReference type="AlphaFoldDB" id="A0A2B7X9Y7"/>
<feature type="region of interest" description="Disordered" evidence="14">
    <location>
        <begin position="407"/>
        <end position="514"/>
    </location>
</feature>
<evidence type="ECO:0000256" key="9">
    <source>
        <dbReference type="ARBA" id="ARBA00023128"/>
    </source>
</evidence>
<feature type="region of interest" description="Disordered" evidence="14">
    <location>
        <begin position="103"/>
        <end position="205"/>
    </location>
</feature>
<comment type="subcellular location">
    <subcellularLocation>
        <location evidence="1 12">Mitochondrion inner membrane</location>
        <topology evidence="1 12">Multi-pass membrane protein</topology>
    </subcellularLocation>
</comment>
<feature type="compositionally biased region" description="Gly residues" evidence="14">
    <location>
        <begin position="104"/>
        <end position="118"/>
    </location>
</feature>
<keyword evidence="16" id="KW-1185">Reference proteome</keyword>
<feature type="coiled-coil region" evidence="13">
    <location>
        <begin position="242"/>
        <end position="269"/>
    </location>
</feature>
<evidence type="ECO:0000256" key="5">
    <source>
        <dbReference type="ARBA" id="ARBA00022792"/>
    </source>
</evidence>
<comment type="caution">
    <text evidence="15">The sequence shown here is derived from an EMBL/GenBank/DDBJ whole genome shotgun (WGS) entry which is preliminary data.</text>
</comment>
<evidence type="ECO:0000313" key="15">
    <source>
        <dbReference type="EMBL" id="PGH05581.1"/>
    </source>
</evidence>
<dbReference type="GO" id="GO:0005743">
    <property type="term" value="C:mitochondrial inner membrane"/>
    <property type="evidence" value="ECO:0007669"/>
    <property type="project" value="UniProtKB-SubCell"/>
</dbReference>
<comment type="similarity">
    <text evidence="2 12">Belongs to the SHE9 family.</text>
</comment>
<feature type="compositionally biased region" description="Basic and acidic residues" evidence="14">
    <location>
        <begin position="167"/>
        <end position="187"/>
    </location>
</feature>
<evidence type="ECO:0000256" key="2">
    <source>
        <dbReference type="ARBA" id="ARBA00007472"/>
    </source>
</evidence>
<feature type="compositionally biased region" description="Basic and acidic residues" evidence="14">
    <location>
        <begin position="140"/>
        <end position="158"/>
    </location>
</feature>
<evidence type="ECO:0000256" key="13">
    <source>
        <dbReference type="SAM" id="Coils"/>
    </source>
</evidence>
<dbReference type="PANTHER" id="PTHR31961:SF3">
    <property type="entry name" value="SENSITIVE TO HIGH EXPRESSION PROTEIN 9, MITOCHONDRIAL"/>
    <property type="match status" value="1"/>
</dbReference>
<protein>
    <recommendedName>
        <fullName evidence="12">Sensitive to high expression protein 9, mitochondrial</fullName>
    </recommendedName>
</protein>
<evidence type="ECO:0000256" key="8">
    <source>
        <dbReference type="ARBA" id="ARBA00023054"/>
    </source>
</evidence>
<evidence type="ECO:0000256" key="6">
    <source>
        <dbReference type="ARBA" id="ARBA00022946"/>
    </source>
</evidence>
<evidence type="ECO:0000256" key="7">
    <source>
        <dbReference type="ARBA" id="ARBA00022989"/>
    </source>
</evidence>
<comment type="subunit">
    <text evidence="3 12">Homooligomer.</text>
</comment>
<dbReference type="EMBL" id="PDNB01000124">
    <property type="protein sequence ID" value="PGH05581.1"/>
    <property type="molecule type" value="Genomic_DNA"/>
</dbReference>
<keyword evidence="5 12" id="KW-0999">Mitochondrion inner membrane</keyword>
<keyword evidence="6 12" id="KW-0809">Transit peptide</keyword>
<organism evidence="15 16">
    <name type="scientific">Helicocarpus griseus UAMH5409</name>
    <dbReference type="NCBI Taxonomy" id="1447875"/>
    <lineage>
        <taxon>Eukaryota</taxon>
        <taxon>Fungi</taxon>
        <taxon>Dikarya</taxon>
        <taxon>Ascomycota</taxon>
        <taxon>Pezizomycotina</taxon>
        <taxon>Eurotiomycetes</taxon>
        <taxon>Eurotiomycetidae</taxon>
        <taxon>Onygenales</taxon>
        <taxon>Ajellomycetaceae</taxon>
        <taxon>Helicocarpus</taxon>
    </lineage>
</organism>
<gene>
    <name evidence="15" type="ORF">AJ79_06748</name>
</gene>
<evidence type="ECO:0000256" key="14">
    <source>
        <dbReference type="SAM" id="MobiDB-lite"/>
    </source>
</evidence>
<feature type="transmembrane region" description="Helical" evidence="12">
    <location>
        <begin position="539"/>
        <end position="558"/>
    </location>
</feature>
<keyword evidence="8 13" id="KW-0175">Coiled coil</keyword>
<feature type="compositionally biased region" description="Low complexity" evidence="14">
    <location>
        <begin position="423"/>
        <end position="453"/>
    </location>
</feature>
<keyword evidence="7 12" id="KW-1133">Transmembrane helix</keyword>
<keyword evidence="10 12" id="KW-0472">Membrane</keyword>
<accession>A0A2B7X9Y7</accession>
<dbReference type="GO" id="GO:0007007">
    <property type="term" value="P:inner mitochondrial membrane organization"/>
    <property type="evidence" value="ECO:0007669"/>
    <property type="project" value="TreeGrafter"/>
</dbReference>
<evidence type="ECO:0000256" key="12">
    <source>
        <dbReference type="RuleBase" id="RU364128"/>
    </source>
</evidence>
<proteinExistence type="inferred from homology"/>
<name>A0A2B7X9Y7_9EURO</name>
<dbReference type="PANTHER" id="PTHR31961">
    <property type="entry name" value="SENSITIVE TO HIGH EXPRESSION PROTEIN 9, MITOCHONDRIAL"/>
    <property type="match status" value="1"/>
</dbReference>